<keyword evidence="6 11" id="KW-0732">Signal</keyword>
<evidence type="ECO:0000256" key="11">
    <source>
        <dbReference type="SAM" id="SignalP"/>
    </source>
</evidence>
<dbReference type="GeneID" id="107091926"/>
<evidence type="ECO:0000259" key="13">
    <source>
        <dbReference type="PROSITE" id="PS50189"/>
    </source>
</evidence>
<accession>A0A3Q2D8M9</accession>
<dbReference type="SUPFAM" id="SSF50242">
    <property type="entry name" value="TIMP-like"/>
    <property type="match status" value="1"/>
</dbReference>
<sequence>MSVFLLSSLLSSAVLSASDTAVPIGPPSIGFSSSFRSVCKPIPSTLSLCHGIGYRRMWIPNLLGHDSLKEVQQQSAAWLPLVSKLCHRDTKKFLCSLFAPVCLPELSGAVSPCRSLCEAVRDGCLPVMSAFGFPWPEMFNCSRFPSGTELCIPATGQQEELTEEEVKREEELKGSVICDACSLTAEGESDIQENFCLSPYALKMRLDSVSRVGGDRQLVPMARSRILRWAGGGAERAQEFGGANAHKALWLQEGGSCTCPDLDFPEINNEKEPKKEESDKKTAKRGGKLVNRHRDGWYLALAKPEEGRLVLTRLVKWTRGDKELKKFIRTLLKKPCPEL</sequence>
<evidence type="ECO:0000256" key="6">
    <source>
        <dbReference type="ARBA" id="ARBA00022729"/>
    </source>
</evidence>
<feature type="region of interest" description="Disordered" evidence="10">
    <location>
        <begin position="266"/>
        <end position="286"/>
    </location>
</feature>
<reference evidence="14" key="1">
    <citation type="submission" date="2025-08" db="UniProtKB">
        <authorList>
            <consortium name="Ensembl"/>
        </authorList>
    </citation>
    <scope>IDENTIFICATION</scope>
</reference>
<dbReference type="GO" id="GO:0017147">
    <property type="term" value="F:Wnt-protein binding"/>
    <property type="evidence" value="ECO:0007669"/>
    <property type="project" value="TreeGrafter"/>
</dbReference>
<proteinExistence type="inferred from homology"/>
<evidence type="ECO:0000256" key="10">
    <source>
        <dbReference type="SAM" id="MobiDB-lite"/>
    </source>
</evidence>
<dbReference type="InterPro" id="IPR008993">
    <property type="entry name" value="TIMP-like_OB-fold"/>
</dbReference>
<keyword evidence="8 9" id="KW-1015">Disulfide bond</keyword>
<dbReference type="CTD" id="100538205"/>
<evidence type="ECO:0000256" key="8">
    <source>
        <dbReference type="ARBA" id="ARBA00023157"/>
    </source>
</evidence>
<feature type="disulfide bond" evidence="9">
    <location>
        <begin position="86"/>
        <end position="124"/>
    </location>
</feature>
<feature type="domain" description="FZ" evidence="12">
    <location>
        <begin position="34"/>
        <end position="154"/>
    </location>
</feature>
<keyword evidence="15" id="KW-1185">Reference proteome</keyword>
<dbReference type="InterPro" id="IPR015526">
    <property type="entry name" value="Frizzled/SFRP"/>
</dbReference>
<keyword evidence="3" id="KW-0217">Developmental protein</keyword>
<dbReference type="Ensembl" id="ENSCVAT00000022940.1">
    <property type="protein sequence ID" value="ENSCVAP00000014972.1"/>
    <property type="gene ID" value="ENSCVAG00000000456.1"/>
</dbReference>
<comment type="caution">
    <text evidence="9">Lacks conserved residue(s) required for the propagation of feature annotation.</text>
</comment>
<comment type="similarity">
    <text evidence="2">Belongs to the secreted frizzled-related protein (sFRP) family.</text>
</comment>
<evidence type="ECO:0000256" key="4">
    <source>
        <dbReference type="ARBA" id="ARBA00022525"/>
    </source>
</evidence>
<dbReference type="InterPro" id="IPR001134">
    <property type="entry name" value="Netrin_domain"/>
</dbReference>
<dbReference type="AlphaFoldDB" id="A0A3Q2D8M9"/>
<dbReference type="InterPro" id="IPR036790">
    <property type="entry name" value="Frizzled_dom_sf"/>
</dbReference>
<dbReference type="InterPro" id="IPR020067">
    <property type="entry name" value="Frizzled_dom"/>
</dbReference>
<evidence type="ECO:0000313" key="14">
    <source>
        <dbReference type="Ensembl" id="ENSCVAP00000014972.1"/>
    </source>
</evidence>
<keyword evidence="7" id="KW-0221">Differentiation</keyword>
<dbReference type="SUPFAM" id="SSF63501">
    <property type="entry name" value="Frizzled cysteine-rich domain"/>
    <property type="match status" value="1"/>
</dbReference>
<feature type="signal peptide" evidence="11">
    <location>
        <begin position="1"/>
        <end position="16"/>
    </location>
</feature>
<dbReference type="PANTHER" id="PTHR11309">
    <property type="entry name" value="FRIZZLED"/>
    <property type="match status" value="1"/>
</dbReference>
<keyword evidence="5" id="KW-0879">Wnt signaling pathway</keyword>
<evidence type="ECO:0000256" key="7">
    <source>
        <dbReference type="ARBA" id="ARBA00022782"/>
    </source>
</evidence>
<dbReference type="SMART" id="SM00063">
    <property type="entry name" value="FRI"/>
    <property type="match status" value="1"/>
</dbReference>
<dbReference type="OMA" id="VSKLCHR"/>
<dbReference type="PROSITE" id="PS50189">
    <property type="entry name" value="NTR"/>
    <property type="match status" value="1"/>
</dbReference>
<feature type="disulfide bond" evidence="9">
    <location>
        <begin position="117"/>
        <end position="141"/>
    </location>
</feature>
<evidence type="ECO:0000256" key="2">
    <source>
        <dbReference type="ARBA" id="ARBA00010054"/>
    </source>
</evidence>
<dbReference type="GO" id="GO:0005615">
    <property type="term" value="C:extracellular space"/>
    <property type="evidence" value="ECO:0007669"/>
    <property type="project" value="TreeGrafter"/>
</dbReference>
<organism evidence="14 15">
    <name type="scientific">Cyprinodon variegatus</name>
    <name type="common">Sheepshead minnow</name>
    <dbReference type="NCBI Taxonomy" id="28743"/>
    <lineage>
        <taxon>Eukaryota</taxon>
        <taxon>Metazoa</taxon>
        <taxon>Chordata</taxon>
        <taxon>Craniata</taxon>
        <taxon>Vertebrata</taxon>
        <taxon>Euteleostomi</taxon>
        <taxon>Actinopterygii</taxon>
        <taxon>Neopterygii</taxon>
        <taxon>Teleostei</taxon>
        <taxon>Neoteleostei</taxon>
        <taxon>Acanthomorphata</taxon>
        <taxon>Ovalentaria</taxon>
        <taxon>Atherinomorphae</taxon>
        <taxon>Cyprinodontiformes</taxon>
        <taxon>Cyprinodontidae</taxon>
        <taxon>Cyprinodon</taxon>
    </lineage>
</organism>
<dbReference type="GO" id="GO:0060070">
    <property type="term" value="P:canonical Wnt signaling pathway"/>
    <property type="evidence" value="ECO:0007669"/>
    <property type="project" value="TreeGrafter"/>
</dbReference>
<dbReference type="KEGG" id="cvg:107091926"/>
<dbReference type="PANTHER" id="PTHR11309:SF149">
    <property type="entry name" value="SECRETED FRIZZLED-RELATED PROTEIN 2-LIKE"/>
    <property type="match status" value="1"/>
</dbReference>
<evidence type="ECO:0000256" key="1">
    <source>
        <dbReference type="ARBA" id="ARBA00004613"/>
    </source>
</evidence>
<evidence type="ECO:0000256" key="9">
    <source>
        <dbReference type="PROSITE-ProRule" id="PRU00090"/>
    </source>
</evidence>
<evidence type="ECO:0000256" key="5">
    <source>
        <dbReference type="ARBA" id="ARBA00022687"/>
    </source>
</evidence>
<dbReference type="GO" id="GO:0035567">
    <property type="term" value="P:non-canonical Wnt signaling pathway"/>
    <property type="evidence" value="ECO:0007669"/>
    <property type="project" value="TreeGrafter"/>
</dbReference>
<feature type="compositionally biased region" description="Basic and acidic residues" evidence="10">
    <location>
        <begin position="268"/>
        <end position="281"/>
    </location>
</feature>
<evidence type="ECO:0000313" key="15">
    <source>
        <dbReference type="Proteomes" id="UP000265020"/>
    </source>
</evidence>
<name>A0A3Q2D8M9_CYPVA</name>
<keyword evidence="4" id="KW-0964">Secreted</keyword>
<evidence type="ECO:0000256" key="3">
    <source>
        <dbReference type="ARBA" id="ARBA00022473"/>
    </source>
</evidence>
<feature type="disulfide bond" evidence="9">
    <location>
        <begin position="49"/>
        <end position="95"/>
    </location>
</feature>
<dbReference type="STRING" id="28743.ENSCVAP00000014972"/>
<feature type="domain" description="NTR" evidence="13">
    <location>
        <begin position="178"/>
        <end position="336"/>
    </location>
</feature>
<dbReference type="Pfam" id="PF01392">
    <property type="entry name" value="Fz"/>
    <property type="match status" value="1"/>
</dbReference>
<reference evidence="14" key="2">
    <citation type="submission" date="2025-09" db="UniProtKB">
        <authorList>
            <consortium name="Ensembl"/>
        </authorList>
    </citation>
    <scope>IDENTIFICATION</scope>
</reference>
<dbReference type="PROSITE" id="PS50038">
    <property type="entry name" value="FZ"/>
    <property type="match status" value="1"/>
</dbReference>
<evidence type="ECO:0000259" key="12">
    <source>
        <dbReference type="PROSITE" id="PS50038"/>
    </source>
</evidence>
<dbReference type="Gene3D" id="1.10.2000.10">
    <property type="entry name" value="Frizzled cysteine-rich domain"/>
    <property type="match status" value="1"/>
</dbReference>
<feature type="chain" id="PRO_5018741091" evidence="11">
    <location>
        <begin position="17"/>
        <end position="339"/>
    </location>
</feature>
<dbReference type="GO" id="GO:0030154">
    <property type="term" value="P:cell differentiation"/>
    <property type="evidence" value="ECO:0007669"/>
    <property type="project" value="UniProtKB-KW"/>
</dbReference>
<dbReference type="Proteomes" id="UP000265020">
    <property type="component" value="Unassembled WGS sequence"/>
</dbReference>
<comment type="subcellular location">
    <subcellularLocation>
        <location evidence="1">Secreted</location>
    </subcellularLocation>
</comment>
<protein>
    <submittedName>
        <fullName evidence="14">Secreted frizzled-related protein 2-like</fullName>
    </submittedName>
</protein>
<dbReference type="GeneTree" id="ENSGT00940000156432"/>
<dbReference type="FunFam" id="1.10.2000.10:FF:000001">
    <property type="entry name" value="secreted frizzled-related protein 2"/>
    <property type="match status" value="1"/>
</dbReference>
<dbReference type="RefSeq" id="XP_015241645.1">
    <property type="nucleotide sequence ID" value="XM_015386159.1"/>
</dbReference>
<dbReference type="OrthoDB" id="5985572at2759"/>